<feature type="domain" description="ABC transporter" evidence="4">
    <location>
        <begin position="2"/>
        <end position="227"/>
    </location>
</feature>
<dbReference type="Proteomes" id="UP000249377">
    <property type="component" value="Unassembled WGS sequence"/>
</dbReference>
<dbReference type="InterPro" id="IPR003593">
    <property type="entry name" value="AAA+_ATPase"/>
</dbReference>
<dbReference type="AlphaFoldDB" id="A0A328UF76"/>
<gene>
    <name evidence="5" type="ORF">DPQ25_08565</name>
</gene>
<dbReference type="InterPro" id="IPR051782">
    <property type="entry name" value="ABC_Transporter_VariousFunc"/>
</dbReference>
<evidence type="ECO:0000256" key="1">
    <source>
        <dbReference type="ARBA" id="ARBA00022448"/>
    </source>
</evidence>
<evidence type="ECO:0000313" key="6">
    <source>
        <dbReference type="Proteomes" id="UP000249377"/>
    </source>
</evidence>
<keyword evidence="6" id="KW-1185">Reference proteome</keyword>
<dbReference type="Gene3D" id="3.40.50.300">
    <property type="entry name" value="P-loop containing nucleotide triphosphate hydrolases"/>
    <property type="match status" value="1"/>
</dbReference>
<dbReference type="PANTHER" id="PTHR42939:SF1">
    <property type="entry name" value="ABC TRANSPORTER ATP-BINDING PROTEIN ALBC-RELATED"/>
    <property type="match status" value="1"/>
</dbReference>
<reference evidence="5 6" key="1">
    <citation type="submission" date="2018-06" db="EMBL/GenBank/DDBJ databases">
        <title>Noncontiguous genome sequence of Ruminococcaceae bacterium ASD2818.</title>
        <authorList>
            <person name="Chaplin A.V."/>
            <person name="Sokolova S.R."/>
            <person name="Kochetkova T.O."/>
            <person name="Goltsov A.Y."/>
            <person name="Trofimov D.Y."/>
            <person name="Efimov B.A."/>
        </authorList>
    </citation>
    <scope>NUCLEOTIDE SEQUENCE [LARGE SCALE GENOMIC DNA]</scope>
    <source>
        <strain evidence="5 6">ASD2818</strain>
    </source>
</reference>
<evidence type="ECO:0000256" key="2">
    <source>
        <dbReference type="ARBA" id="ARBA00022741"/>
    </source>
</evidence>
<protein>
    <submittedName>
        <fullName evidence="5">ABC transporter ATP-binding protein</fullName>
    </submittedName>
</protein>
<keyword evidence="3 5" id="KW-0067">ATP-binding</keyword>
<dbReference type="SMART" id="SM00382">
    <property type="entry name" value="AAA"/>
    <property type="match status" value="1"/>
</dbReference>
<dbReference type="InterPro" id="IPR003439">
    <property type="entry name" value="ABC_transporter-like_ATP-bd"/>
</dbReference>
<dbReference type="PANTHER" id="PTHR42939">
    <property type="entry name" value="ABC TRANSPORTER ATP-BINDING PROTEIN ALBC-RELATED"/>
    <property type="match status" value="1"/>
</dbReference>
<evidence type="ECO:0000313" key="5">
    <source>
        <dbReference type="EMBL" id="RAQ28841.1"/>
    </source>
</evidence>
<sequence>MLEVSNLTKKYKRLVANDHICFQVAPGEIAVLLGPNGAGKSTAIKCIAGLLRFEGEITVCGEPNKTLAAKRKFGYIPEIPAPFETLTVKEHLEFIGRAYRVKDWKERAGRLLERLDMVQHQNKLGRELSKGMQQKLNICCALLAEPKVLLLDEPFVGLDPHAIKELKKILGEYRAAGAAILLSTHMIDSVEELWDKALIMMNGRIAAIRTRADLAANGEDLEELFFSITEGGGIRA</sequence>
<keyword evidence="2" id="KW-0547">Nucleotide-binding</keyword>
<proteinExistence type="predicted"/>
<dbReference type="GO" id="GO:0016887">
    <property type="term" value="F:ATP hydrolysis activity"/>
    <property type="evidence" value="ECO:0007669"/>
    <property type="project" value="InterPro"/>
</dbReference>
<dbReference type="InterPro" id="IPR027417">
    <property type="entry name" value="P-loop_NTPase"/>
</dbReference>
<dbReference type="RefSeq" id="WP_112332762.1">
    <property type="nucleotide sequence ID" value="NZ_JBKYJQ010000005.1"/>
</dbReference>
<dbReference type="GO" id="GO:0005524">
    <property type="term" value="F:ATP binding"/>
    <property type="evidence" value="ECO:0007669"/>
    <property type="project" value="UniProtKB-KW"/>
</dbReference>
<dbReference type="CDD" id="cd03230">
    <property type="entry name" value="ABC_DR_subfamily_A"/>
    <property type="match status" value="1"/>
</dbReference>
<name>A0A328UF76_9FIRM</name>
<dbReference type="PROSITE" id="PS00211">
    <property type="entry name" value="ABC_TRANSPORTER_1"/>
    <property type="match status" value="1"/>
</dbReference>
<comment type="caution">
    <text evidence="5">The sequence shown here is derived from an EMBL/GenBank/DDBJ whole genome shotgun (WGS) entry which is preliminary data.</text>
</comment>
<evidence type="ECO:0000259" key="4">
    <source>
        <dbReference type="PROSITE" id="PS50893"/>
    </source>
</evidence>
<organism evidence="5 6">
    <name type="scientific">Hydrogeniiclostridium mannosilyticum</name>
    <dbReference type="NCBI Taxonomy" id="2764322"/>
    <lineage>
        <taxon>Bacteria</taxon>
        <taxon>Bacillati</taxon>
        <taxon>Bacillota</taxon>
        <taxon>Clostridia</taxon>
        <taxon>Eubacteriales</taxon>
        <taxon>Acutalibacteraceae</taxon>
        <taxon>Hydrogeniiclostridium</taxon>
    </lineage>
</organism>
<dbReference type="SUPFAM" id="SSF52540">
    <property type="entry name" value="P-loop containing nucleoside triphosphate hydrolases"/>
    <property type="match status" value="1"/>
</dbReference>
<dbReference type="PROSITE" id="PS50893">
    <property type="entry name" value="ABC_TRANSPORTER_2"/>
    <property type="match status" value="1"/>
</dbReference>
<dbReference type="Pfam" id="PF00005">
    <property type="entry name" value="ABC_tran"/>
    <property type="match status" value="1"/>
</dbReference>
<dbReference type="EMBL" id="QLYR01000004">
    <property type="protein sequence ID" value="RAQ28841.1"/>
    <property type="molecule type" value="Genomic_DNA"/>
</dbReference>
<accession>A0A328UF76</accession>
<keyword evidence="1" id="KW-0813">Transport</keyword>
<evidence type="ECO:0000256" key="3">
    <source>
        <dbReference type="ARBA" id="ARBA00022840"/>
    </source>
</evidence>
<dbReference type="InterPro" id="IPR017871">
    <property type="entry name" value="ABC_transporter-like_CS"/>
</dbReference>